<dbReference type="AlphaFoldDB" id="A0A9X1QAY3"/>
<feature type="region of interest" description="Disordered" evidence="1">
    <location>
        <begin position="63"/>
        <end position="88"/>
    </location>
</feature>
<dbReference type="EMBL" id="JAKEIP010000535">
    <property type="protein sequence ID" value="MCF1600471.1"/>
    <property type="molecule type" value="Genomic_DNA"/>
</dbReference>
<proteinExistence type="predicted"/>
<keyword evidence="3" id="KW-1185">Reference proteome</keyword>
<dbReference type="RefSeq" id="WP_234768762.1">
    <property type="nucleotide sequence ID" value="NZ_JAKEIP010000535.1"/>
</dbReference>
<feature type="region of interest" description="Disordered" evidence="1">
    <location>
        <begin position="1"/>
        <end position="24"/>
    </location>
</feature>
<reference evidence="2" key="1">
    <citation type="submission" date="2022-01" db="EMBL/GenBank/DDBJ databases">
        <title>Draft Genome Sequences of Seven Type Strains of the Genus Streptomyces.</title>
        <authorList>
            <person name="Aziz S."/>
            <person name="Coretto E."/>
            <person name="Chronakova A."/>
            <person name="Sproer C."/>
            <person name="Huber K."/>
            <person name="Nouioui I."/>
            <person name="Gross H."/>
        </authorList>
    </citation>
    <scope>NUCLEOTIDE SEQUENCE</scope>
    <source>
        <strain evidence="2">DSM 103493</strain>
    </source>
</reference>
<name>A0A9X1QAY3_STRM4</name>
<evidence type="ECO:0000313" key="3">
    <source>
        <dbReference type="Proteomes" id="UP001139384"/>
    </source>
</evidence>
<organism evidence="2 3">
    <name type="scientific">Streptomyces muensis</name>
    <dbReference type="NCBI Taxonomy" id="1077944"/>
    <lineage>
        <taxon>Bacteria</taxon>
        <taxon>Bacillati</taxon>
        <taxon>Actinomycetota</taxon>
        <taxon>Actinomycetes</taxon>
        <taxon>Kitasatosporales</taxon>
        <taxon>Streptomycetaceae</taxon>
        <taxon>Streptomyces</taxon>
    </lineage>
</organism>
<protein>
    <submittedName>
        <fullName evidence="2">Uncharacterized protein</fullName>
    </submittedName>
</protein>
<comment type="caution">
    <text evidence="2">The sequence shown here is derived from an EMBL/GenBank/DDBJ whole genome shotgun (WGS) entry which is preliminary data.</text>
</comment>
<evidence type="ECO:0000256" key="1">
    <source>
        <dbReference type="SAM" id="MobiDB-lite"/>
    </source>
</evidence>
<evidence type="ECO:0000313" key="2">
    <source>
        <dbReference type="EMBL" id="MCF1600471.1"/>
    </source>
</evidence>
<sequence>APRRPERRTTRTSHPSRTSCAPWSCAADRPRHQVRQYAARLKEQEQAMPTDHYAVLRALLRAEAVRNTPKPQSKKEKPQHPPKERERG</sequence>
<accession>A0A9X1QAY3</accession>
<gene>
    <name evidence="2" type="ORF">L0P92_44105</name>
</gene>
<feature type="compositionally biased region" description="Basic and acidic residues" evidence="1">
    <location>
        <begin position="73"/>
        <end position="88"/>
    </location>
</feature>
<feature type="non-terminal residue" evidence="2">
    <location>
        <position position="1"/>
    </location>
</feature>
<dbReference type="Proteomes" id="UP001139384">
    <property type="component" value="Unassembled WGS sequence"/>
</dbReference>